<dbReference type="AlphaFoldDB" id="A0A5B0LWJ5"/>
<dbReference type="Proteomes" id="UP000324748">
    <property type="component" value="Unassembled WGS sequence"/>
</dbReference>
<comment type="caution">
    <text evidence="2">The sequence shown here is derived from an EMBL/GenBank/DDBJ whole genome shotgun (WGS) entry which is preliminary data.</text>
</comment>
<evidence type="ECO:0000313" key="3">
    <source>
        <dbReference type="Proteomes" id="UP000324748"/>
    </source>
</evidence>
<reference evidence="2 3" key="1">
    <citation type="submission" date="2019-05" db="EMBL/GenBank/DDBJ databases">
        <title>Emergence of the Ug99 lineage of the wheat stem rust pathogen through somatic hybridization.</title>
        <authorList>
            <person name="Li F."/>
            <person name="Upadhyaya N.M."/>
            <person name="Sperschneider J."/>
            <person name="Matny O."/>
            <person name="Nguyen-Phuc H."/>
            <person name="Mago R."/>
            <person name="Raley C."/>
            <person name="Miller M.E."/>
            <person name="Silverstein K.A.T."/>
            <person name="Henningsen E."/>
            <person name="Hirsch C.D."/>
            <person name="Visser B."/>
            <person name="Pretorius Z.A."/>
            <person name="Steffenson B.J."/>
            <person name="Schwessinger B."/>
            <person name="Dodds P.N."/>
            <person name="Figueroa M."/>
        </authorList>
    </citation>
    <scope>NUCLEOTIDE SEQUENCE [LARGE SCALE GENOMIC DNA]</scope>
    <source>
        <strain evidence="2">21-0</strain>
    </source>
</reference>
<sequence>MTSHQPIYHLPSDIPSKVSDHRRSCVNPQSVHKPNDQHQQKQQIASKASSETLRTNDAVPLSLGVCYRLRLYICPLDYIEPADQALDQRPSGVCWHHPSQPAHTLLNNNSSSNVLTSELDAVSQSLPSSSFFFFHSLLPHTIHPLPRRLAISFTAALIFTLRRRFQKQQQ</sequence>
<feature type="region of interest" description="Disordered" evidence="1">
    <location>
        <begin position="1"/>
        <end position="51"/>
    </location>
</feature>
<protein>
    <submittedName>
        <fullName evidence="2">Uncharacterized protein</fullName>
    </submittedName>
</protein>
<proteinExistence type="predicted"/>
<accession>A0A5B0LWJ5</accession>
<organism evidence="2 3">
    <name type="scientific">Puccinia graminis f. sp. tritici</name>
    <dbReference type="NCBI Taxonomy" id="56615"/>
    <lineage>
        <taxon>Eukaryota</taxon>
        <taxon>Fungi</taxon>
        <taxon>Dikarya</taxon>
        <taxon>Basidiomycota</taxon>
        <taxon>Pucciniomycotina</taxon>
        <taxon>Pucciniomycetes</taxon>
        <taxon>Pucciniales</taxon>
        <taxon>Pucciniaceae</taxon>
        <taxon>Puccinia</taxon>
    </lineage>
</organism>
<gene>
    <name evidence="2" type="ORF">PGT21_016867</name>
</gene>
<dbReference type="EMBL" id="VSWC01000183">
    <property type="protein sequence ID" value="KAA1069227.1"/>
    <property type="molecule type" value="Genomic_DNA"/>
</dbReference>
<evidence type="ECO:0000313" key="2">
    <source>
        <dbReference type="EMBL" id="KAA1069227.1"/>
    </source>
</evidence>
<keyword evidence="3" id="KW-1185">Reference proteome</keyword>
<evidence type="ECO:0000256" key="1">
    <source>
        <dbReference type="SAM" id="MobiDB-lite"/>
    </source>
</evidence>
<name>A0A5B0LWJ5_PUCGR</name>